<accession>A0A511QER1</accession>
<comment type="caution">
    <text evidence="1">The sequence shown here is derived from an EMBL/GenBank/DDBJ whole genome shotgun (WGS) entry which is preliminary data.</text>
</comment>
<dbReference type="Proteomes" id="UP000321922">
    <property type="component" value="Unassembled WGS sequence"/>
</dbReference>
<name>A0A511QER1_9VIBR</name>
<proteinExistence type="predicted"/>
<keyword evidence="2" id="KW-1185">Reference proteome</keyword>
<protein>
    <submittedName>
        <fullName evidence="1">Uncharacterized protein</fullName>
    </submittedName>
</protein>
<reference evidence="1 2" key="1">
    <citation type="submission" date="2019-07" db="EMBL/GenBank/DDBJ databases">
        <title>Whole genome shotgun sequence of Vibrio sagamiensis NBRC 104589.</title>
        <authorList>
            <person name="Hosoyama A."/>
            <person name="Uohara A."/>
            <person name="Ohji S."/>
            <person name="Ichikawa N."/>
        </authorList>
    </citation>
    <scope>NUCLEOTIDE SEQUENCE [LARGE SCALE GENOMIC DNA]</scope>
    <source>
        <strain evidence="1 2">NBRC 104589</strain>
    </source>
</reference>
<sequence length="55" mass="6389">MKNQLLYQHVKPEHIVTNSRGDNTHLTSQNLSEHFNATKSLVTISQHYHICMDEV</sequence>
<dbReference type="AlphaFoldDB" id="A0A511QER1"/>
<dbReference type="EMBL" id="BJXJ01000014">
    <property type="protein sequence ID" value="GEM75666.1"/>
    <property type="molecule type" value="Genomic_DNA"/>
</dbReference>
<gene>
    <name evidence="1" type="ORF">VSA01S_17780</name>
</gene>
<evidence type="ECO:0000313" key="1">
    <source>
        <dbReference type="EMBL" id="GEM75666.1"/>
    </source>
</evidence>
<organism evidence="1 2">
    <name type="scientific">Vibrio sagamiensis NBRC 104589</name>
    <dbReference type="NCBI Taxonomy" id="1219064"/>
    <lineage>
        <taxon>Bacteria</taxon>
        <taxon>Pseudomonadati</taxon>
        <taxon>Pseudomonadota</taxon>
        <taxon>Gammaproteobacteria</taxon>
        <taxon>Vibrionales</taxon>
        <taxon>Vibrionaceae</taxon>
        <taxon>Vibrio</taxon>
    </lineage>
</organism>
<evidence type="ECO:0000313" key="2">
    <source>
        <dbReference type="Proteomes" id="UP000321922"/>
    </source>
</evidence>